<organism evidence="5 6">
    <name type="scientific">Phytohabitans aurantiacus</name>
    <dbReference type="NCBI Taxonomy" id="3016789"/>
    <lineage>
        <taxon>Bacteria</taxon>
        <taxon>Bacillati</taxon>
        <taxon>Actinomycetota</taxon>
        <taxon>Actinomycetes</taxon>
        <taxon>Micromonosporales</taxon>
        <taxon>Micromonosporaceae</taxon>
    </lineage>
</organism>
<proteinExistence type="predicted"/>
<protein>
    <submittedName>
        <fullName evidence="5">Transcriptional regulator</fullName>
    </submittedName>
</protein>
<evidence type="ECO:0000256" key="3">
    <source>
        <dbReference type="ARBA" id="ARBA00023163"/>
    </source>
</evidence>
<name>A0ABQ5QYH8_9ACTN</name>
<keyword evidence="6" id="KW-1185">Reference proteome</keyword>
<dbReference type="Gene3D" id="1.10.10.60">
    <property type="entry name" value="Homeodomain-like"/>
    <property type="match status" value="1"/>
</dbReference>
<gene>
    <name evidence="5" type="ORF">Pa4123_40190</name>
</gene>
<dbReference type="Pfam" id="PF12833">
    <property type="entry name" value="HTH_18"/>
    <property type="match status" value="1"/>
</dbReference>
<keyword evidence="2" id="KW-0238">DNA-binding</keyword>
<dbReference type="PANTHER" id="PTHR46796">
    <property type="entry name" value="HTH-TYPE TRANSCRIPTIONAL ACTIVATOR RHAS-RELATED"/>
    <property type="match status" value="1"/>
</dbReference>
<accession>A0ABQ5QYH8</accession>
<feature type="domain" description="HTH araC/xylS-type" evidence="4">
    <location>
        <begin position="158"/>
        <end position="257"/>
    </location>
</feature>
<reference evidence="5" key="1">
    <citation type="submission" date="2022-12" db="EMBL/GenBank/DDBJ databases">
        <title>New Phytohabitans aurantiacus sp. RD004123 nov., an actinomycete isolated from soil.</title>
        <authorList>
            <person name="Triningsih D.W."/>
            <person name="Harunari E."/>
            <person name="Igarashi Y."/>
        </authorList>
    </citation>
    <scope>NUCLEOTIDE SEQUENCE</scope>
    <source>
        <strain evidence="5">RD004123</strain>
    </source>
</reference>
<evidence type="ECO:0000256" key="1">
    <source>
        <dbReference type="ARBA" id="ARBA00023015"/>
    </source>
</evidence>
<dbReference type="InterPro" id="IPR050204">
    <property type="entry name" value="AraC_XylS_family_regulators"/>
</dbReference>
<dbReference type="Proteomes" id="UP001144280">
    <property type="component" value="Unassembled WGS sequence"/>
</dbReference>
<evidence type="ECO:0000313" key="6">
    <source>
        <dbReference type="Proteomes" id="UP001144280"/>
    </source>
</evidence>
<sequence>MLTQVHSLSARLDSASCAEAVPCRSAPYLRPYVAGYAGFRAGAVAPFVRRLLPLNFTTLIVDFAGPSRLATGPRATPLLYGEPAWRHGVSIGLTPAGVHALLDAPAAAMVGEVVPLDAVLGRDGDRLADRLGELPDWRSRFAALDAWFTGRLNVDGERTIVDRAWWRLQQGDRLTIGGLANELGVSQRYLQIGFKKRIGLPPKTVARIARFQRSLGALAAPSATVAAVAASAYTDQSHFHRETRALAGVTPAELFAFVQDALSRRD</sequence>
<evidence type="ECO:0000256" key="2">
    <source>
        <dbReference type="ARBA" id="ARBA00023125"/>
    </source>
</evidence>
<keyword evidence="1" id="KW-0805">Transcription regulation</keyword>
<keyword evidence="3" id="KW-0804">Transcription</keyword>
<dbReference type="RefSeq" id="WP_281897920.1">
    <property type="nucleotide sequence ID" value="NZ_BSDI01000018.1"/>
</dbReference>
<evidence type="ECO:0000259" key="4">
    <source>
        <dbReference type="PROSITE" id="PS01124"/>
    </source>
</evidence>
<dbReference type="PANTHER" id="PTHR46796:SF15">
    <property type="entry name" value="BLL1074 PROTEIN"/>
    <property type="match status" value="1"/>
</dbReference>
<dbReference type="SMART" id="SM00342">
    <property type="entry name" value="HTH_ARAC"/>
    <property type="match status" value="1"/>
</dbReference>
<dbReference type="EMBL" id="BSDI01000018">
    <property type="protein sequence ID" value="GLH98744.1"/>
    <property type="molecule type" value="Genomic_DNA"/>
</dbReference>
<evidence type="ECO:0000313" key="5">
    <source>
        <dbReference type="EMBL" id="GLH98744.1"/>
    </source>
</evidence>
<comment type="caution">
    <text evidence="5">The sequence shown here is derived from an EMBL/GenBank/DDBJ whole genome shotgun (WGS) entry which is preliminary data.</text>
</comment>
<dbReference type="PROSITE" id="PS01124">
    <property type="entry name" value="HTH_ARAC_FAMILY_2"/>
    <property type="match status" value="1"/>
</dbReference>
<dbReference type="InterPro" id="IPR018060">
    <property type="entry name" value="HTH_AraC"/>
</dbReference>